<keyword evidence="5 7" id="KW-1133">Transmembrane helix</keyword>
<evidence type="ECO:0000256" key="7">
    <source>
        <dbReference type="SAM" id="Phobius"/>
    </source>
</evidence>
<keyword evidence="3" id="KW-1003">Cell membrane</keyword>
<keyword evidence="6 7" id="KW-0472">Membrane</keyword>
<dbReference type="Pfam" id="PF04239">
    <property type="entry name" value="DUF421"/>
    <property type="match status" value="1"/>
</dbReference>
<protein>
    <submittedName>
        <fullName evidence="10">Uncharacterized membrane protein YcaP</fullName>
    </submittedName>
</protein>
<evidence type="ECO:0000259" key="8">
    <source>
        <dbReference type="Pfam" id="PF04239"/>
    </source>
</evidence>
<dbReference type="RefSeq" id="WP_097150569.1">
    <property type="nucleotide sequence ID" value="NZ_OBQC01000013.1"/>
</dbReference>
<evidence type="ECO:0000256" key="6">
    <source>
        <dbReference type="ARBA" id="ARBA00023136"/>
    </source>
</evidence>
<evidence type="ECO:0000256" key="3">
    <source>
        <dbReference type="ARBA" id="ARBA00022475"/>
    </source>
</evidence>
<dbReference type="GO" id="GO:0005886">
    <property type="term" value="C:plasma membrane"/>
    <property type="evidence" value="ECO:0007669"/>
    <property type="project" value="UniProtKB-SubCell"/>
</dbReference>
<proteinExistence type="inferred from homology"/>
<dbReference type="InterPro" id="IPR023090">
    <property type="entry name" value="UPF0702_alpha/beta_dom_sf"/>
</dbReference>
<evidence type="ECO:0000313" key="10">
    <source>
        <dbReference type="EMBL" id="SOC42738.1"/>
    </source>
</evidence>
<evidence type="ECO:0000256" key="4">
    <source>
        <dbReference type="ARBA" id="ARBA00022692"/>
    </source>
</evidence>
<feature type="transmembrane region" description="Helical" evidence="7">
    <location>
        <begin position="32"/>
        <end position="52"/>
    </location>
</feature>
<dbReference type="AlphaFoldDB" id="A0A285UMX4"/>
<evidence type="ECO:0000259" key="9">
    <source>
        <dbReference type="Pfam" id="PF20730"/>
    </source>
</evidence>
<accession>A0A285UMX4</accession>
<comment type="subcellular location">
    <subcellularLocation>
        <location evidence="1">Cell membrane</location>
        <topology evidence="1">Multi-pass membrane protein</topology>
    </subcellularLocation>
</comment>
<evidence type="ECO:0000256" key="1">
    <source>
        <dbReference type="ARBA" id="ARBA00004651"/>
    </source>
</evidence>
<dbReference type="Pfam" id="PF20730">
    <property type="entry name" value="YetF_N"/>
    <property type="match status" value="1"/>
</dbReference>
<name>A0A285UMX4_9BACL</name>
<feature type="transmembrane region" description="Helical" evidence="7">
    <location>
        <begin position="58"/>
        <end position="80"/>
    </location>
</feature>
<organism evidence="10 11">
    <name type="scientific">Ureibacillus acetophenoni</name>
    <dbReference type="NCBI Taxonomy" id="614649"/>
    <lineage>
        <taxon>Bacteria</taxon>
        <taxon>Bacillati</taxon>
        <taxon>Bacillota</taxon>
        <taxon>Bacilli</taxon>
        <taxon>Bacillales</taxon>
        <taxon>Caryophanaceae</taxon>
        <taxon>Ureibacillus</taxon>
    </lineage>
</organism>
<feature type="transmembrane region" description="Helical" evidence="7">
    <location>
        <begin position="6"/>
        <end position="25"/>
    </location>
</feature>
<keyword evidence="11" id="KW-1185">Reference proteome</keyword>
<feature type="domain" description="YetF-like N-terminal transmembrane" evidence="9">
    <location>
        <begin position="5"/>
        <end position="78"/>
    </location>
</feature>
<dbReference type="Proteomes" id="UP000219252">
    <property type="component" value="Unassembled WGS sequence"/>
</dbReference>
<evidence type="ECO:0000256" key="5">
    <source>
        <dbReference type="ARBA" id="ARBA00022989"/>
    </source>
</evidence>
<sequence length="232" mass="26061">MELSELSLRLIIAFIVLFIMTKIMGRKEISQITVFNFISAIAIGSLAANLALSDDISILYGVLAIVAWALFTLIVAFINVKFQWIRRITIGEPIIVIKNGKIIEKSLRKTQLDMDSLSALLRDKDIFSLKDVDYAIFETSGKLSVLMKEKNMPITKGDMNIPMQKKRYPIATGVISDGIINYTNLSLLHLDNNWLETQLKIAGVRSLSDVFYAEVQPDGSLYIDSKNDELLN</sequence>
<dbReference type="EMBL" id="OBQC01000013">
    <property type="protein sequence ID" value="SOC42738.1"/>
    <property type="molecule type" value="Genomic_DNA"/>
</dbReference>
<dbReference type="InterPro" id="IPR048454">
    <property type="entry name" value="YetF_N"/>
</dbReference>
<gene>
    <name evidence="10" type="ORF">SAMN05877842_113104</name>
</gene>
<keyword evidence="4 7" id="KW-0812">Transmembrane</keyword>
<reference evidence="11" key="1">
    <citation type="submission" date="2017-08" db="EMBL/GenBank/DDBJ databases">
        <authorList>
            <person name="Varghese N."/>
            <person name="Submissions S."/>
        </authorList>
    </citation>
    <scope>NUCLEOTIDE SEQUENCE [LARGE SCALE GENOMIC DNA]</scope>
    <source>
        <strain evidence="11">JC23</strain>
    </source>
</reference>
<dbReference type="PANTHER" id="PTHR34582:SF7">
    <property type="entry name" value="UPF0702 TRANSMEMBRANE PROTEIN YDFS"/>
    <property type="match status" value="1"/>
</dbReference>
<dbReference type="Gene3D" id="3.30.240.20">
    <property type="entry name" value="bsu07140 like domains"/>
    <property type="match status" value="2"/>
</dbReference>
<feature type="domain" description="YetF C-terminal" evidence="8">
    <location>
        <begin position="81"/>
        <end position="216"/>
    </location>
</feature>
<evidence type="ECO:0000313" key="11">
    <source>
        <dbReference type="Proteomes" id="UP000219252"/>
    </source>
</evidence>
<dbReference type="PANTHER" id="PTHR34582">
    <property type="entry name" value="UPF0702 TRANSMEMBRANE PROTEIN YCAP"/>
    <property type="match status" value="1"/>
</dbReference>
<comment type="similarity">
    <text evidence="2">Belongs to the UPF0702 family.</text>
</comment>
<dbReference type="OrthoDB" id="9778331at2"/>
<dbReference type="InterPro" id="IPR007353">
    <property type="entry name" value="DUF421"/>
</dbReference>
<evidence type="ECO:0000256" key="2">
    <source>
        <dbReference type="ARBA" id="ARBA00006448"/>
    </source>
</evidence>